<protein>
    <submittedName>
        <fullName evidence="1">Uncharacterized protein</fullName>
    </submittedName>
</protein>
<proteinExistence type="predicted"/>
<sequence length="58" mass="6685">MSMSPESRTDNPAASIHENHWCEHPGCSKWGCYGFARSKAEKPTWHCSEHYPHKPFGR</sequence>
<reference evidence="2" key="1">
    <citation type="submission" date="2017-04" db="EMBL/GenBank/DDBJ databases">
        <authorList>
            <person name="Varghese N."/>
            <person name="Submissions S."/>
        </authorList>
    </citation>
    <scope>NUCLEOTIDE SEQUENCE [LARGE SCALE GENOMIC DNA]</scope>
    <source>
        <strain evidence="2">B4P</strain>
    </source>
</reference>
<name>A0A1X7GA58_9HYPH</name>
<gene>
    <name evidence="1" type="ORF">SAMN02982989_3442</name>
</gene>
<evidence type="ECO:0000313" key="1">
    <source>
        <dbReference type="EMBL" id="SMF66147.1"/>
    </source>
</evidence>
<evidence type="ECO:0000313" key="2">
    <source>
        <dbReference type="Proteomes" id="UP000192903"/>
    </source>
</evidence>
<keyword evidence="2" id="KW-1185">Reference proteome</keyword>
<accession>A0A1X7GA58</accession>
<dbReference type="Proteomes" id="UP000192903">
    <property type="component" value="Unassembled WGS sequence"/>
</dbReference>
<dbReference type="EMBL" id="FXAF01000011">
    <property type="protein sequence ID" value="SMF66147.1"/>
    <property type="molecule type" value="Genomic_DNA"/>
</dbReference>
<organism evidence="1 2">
    <name type="scientific">Xaviernesmea oryzae</name>
    <dbReference type="NCBI Taxonomy" id="464029"/>
    <lineage>
        <taxon>Bacteria</taxon>
        <taxon>Pseudomonadati</taxon>
        <taxon>Pseudomonadota</taxon>
        <taxon>Alphaproteobacteria</taxon>
        <taxon>Hyphomicrobiales</taxon>
        <taxon>Rhizobiaceae</taxon>
        <taxon>Rhizobium/Agrobacterium group</taxon>
        <taxon>Xaviernesmea</taxon>
    </lineage>
</organism>
<dbReference type="AlphaFoldDB" id="A0A1X7GA58"/>